<reference evidence="3 4" key="1">
    <citation type="journal article" date="2020" name="ISME J.">
        <title>Uncovering the hidden diversity of litter-decomposition mechanisms in mushroom-forming fungi.</title>
        <authorList>
            <person name="Floudas D."/>
            <person name="Bentzer J."/>
            <person name="Ahren D."/>
            <person name="Johansson T."/>
            <person name="Persson P."/>
            <person name="Tunlid A."/>
        </authorList>
    </citation>
    <scope>NUCLEOTIDE SEQUENCE [LARGE SCALE GENOMIC DNA]</scope>
    <source>
        <strain evidence="3 4">CBS 291.85</strain>
    </source>
</reference>
<keyword evidence="1" id="KW-0808">Transferase</keyword>
<evidence type="ECO:0000313" key="4">
    <source>
        <dbReference type="Proteomes" id="UP000559256"/>
    </source>
</evidence>
<dbReference type="SUPFAM" id="SSF53756">
    <property type="entry name" value="UDP-Glycosyltransferase/glycogen phosphorylase"/>
    <property type="match status" value="1"/>
</dbReference>
<evidence type="ECO:0000313" key="3">
    <source>
        <dbReference type="EMBL" id="KAF5319763.1"/>
    </source>
</evidence>
<sequence length="463" mass="51166">MTTTTAKVLLLTNSEYGQANVFLALAHEFSLRNVDLDLASFPPLLKRLTRQRLTEKLTFHTIFGLSYEEALTRTADTNDLSHPPGVSGAIQSYRYVVDGLFPWTAEEYHQQLLSIQSILEEVRPTITVVDSLLNGALDVCKKMNWKCVVLSPNSPKDYIGMSQPALRGFWKYPALSSGFPYPVPLTLIPANIYLNIRMIIKVVTSPIAKSYDKIRKDSHGLAKTVIDQFAPDIPYIFPALPQTEFPGFHFPTNINLCGPILLPSTPLESFDSDTLQWLNNPGLKTILVNLGSHVISNADHIRELGGGLRILLSKFSDVQILWKIIADGEVQAALTEVVDGYRMKVVDWLQVDPHSILYHPDVICSVHHGGANSFFEAVSAGVPQVILPVWYDTYDYARRVECLGIGVYGSANSAPRADAQEFGRALIKVVGEASFTQKARGLAESCSSEAGRKLAVNTIMGFM</sequence>
<dbReference type="Proteomes" id="UP000559256">
    <property type="component" value="Unassembled WGS sequence"/>
</dbReference>
<comment type="caution">
    <text evidence="3">The sequence shown here is derived from an EMBL/GenBank/DDBJ whole genome shotgun (WGS) entry which is preliminary data.</text>
</comment>
<dbReference type="Pfam" id="PF06722">
    <property type="entry name" value="EryCIII-like_C"/>
    <property type="match status" value="1"/>
</dbReference>
<dbReference type="GO" id="GO:0008194">
    <property type="term" value="F:UDP-glycosyltransferase activity"/>
    <property type="evidence" value="ECO:0007669"/>
    <property type="project" value="InterPro"/>
</dbReference>
<evidence type="ECO:0000259" key="2">
    <source>
        <dbReference type="Pfam" id="PF06722"/>
    </source>
</evidence>
<proteinExistence type="predicted"/>
<dbReference type="EMBL" id="JAACJM010000432">
    <property type="protein sequence ID" value="KAF5319763.1"/>
    <property type="molecule type" value="Genomic_DNA"/>
</dbReference>
<accession>A0A8H5BC76</accession>
<organism evidence="3 4">
    <name type="scientific">Tetrapyrgos nigripes</name>
    <dbReference type="NCBI Taxonomy" id="182062"/>
    <lineage>
        <taxon>Eukaryota</taxon>
        <taxon>Fungi</taxon>
        <taxon>Dikarya</taxon>
        <taxon>Basidiomycota</taxon>
        <taxon>Agaricomycotina</taxon>
        <taxon>Agaricomycetes</taxon>
        <taxon>Agaricomycetidae</taxon>
        <taxon>Agaricales</taxon>
        <taxon>Marasmiineae</taxon>
        <taxon>Marasmiaceae</taxon>
        <taxon>Tetrapyrgos</taxon>
    </lineage>
</organism>
<dbReference type="PANTHER" id="PTHR48050:SF13">
    <property type="entry name" value="STEROL 3-BETA-GLUCOSYLTRANSFERASE UGT80A2"/>
    <property type="match status" value="1"/>
</dbReference>
<feature type="domain" description="Erythromycin biosynthesis protein CIII-like C-terminal" evidence="2">
    <location>
        <begin position="331"/>
        <end position="449"/>
    </location>
</feature>
<dbReference type="GO" id="GO:0016758">
    <property type="term" value="F:hexosyltransferase activity"/>
    <property type="evidence" value="ECO:0007669"/>
    <property type="project" value="UniProtKB-ARBA"/>
</dbReference>
<evidence type="ECO:0000256" key="1">
    <source>
        <dbReference type="ARBA" id="ARBA00022679"/>
    </source>
</evidence>
<dbReference type="InterPro" id="IPR050426">
    <property type="entry name" value="Glycosyltransferase_28"/>
</dbReference>
<dbReference type="PANTHER" id="PTHR48050">
    <property type="entry name" value="STEROL 3-BETA-GLUCOSYLTRANSFERASE"/>
    <property type="match status" value="1"/>
</dbReference>
<protein>
    <recommendedName>
        <fullName evidence="2">Erythromycin biosynthesis protein CIII-like C-terminal domain-containing protein</fullName>
    </recommendedName>
</protein>
<name>A0A8H5BC76_9AGAR</name>
<keyword evidence="4" id="KW-1185">Reference proteome</keyword>
<gene>
    <name evidence="3" type="ORF">D9758_018848</name>
</gene>
<dbReference type="AlphaFoldDB" id="A0A8H5BC76"/>
<dbReference type="CDD" id="cd03784">
    <property type="entry name" value="GT1_Gtf-like"/>
    <property type="match status" value="1"/>
</dbReference>
<dbReference type="OrthoDB" id="5835829at2759"/>
<dbReference type="Gene3D" id="3.40.50.2000">
    <property type="entry name" value="Glycogen Phosphorylase B"/>
    <property type="match status" value="2"/>
</dbReference>
<dbReference type="InterPro" id="IPR010610">
    <property type="entry name" value="EryCIII-like_C"/>
</dbReference>
<dbReference type="InterPro" id="IPR002213">
    <property type="entry name" value="UDP_glucos_trans"/>
</dbReference>